<name>A0AA97J977_EUBMA</name>
<feature type="signal peptide" evidence="23">
    <location>
        <begin position="1"/>
        <end position="16"/>
    </location>
</feature>
<dbReference type="PANTHER" id="PTHR24026:SF133">
    <property type="entry name" value="CADHERIN-RELATED FAMILY MEMBER 2"/>
    <property type="match status" value="1"/>
</dbReference>
<feature type="domain" description="Cadherin" evidence="24">
    <location>
        <begin position="361"/>
        <end position="477"/>
    </location>
</feature>
<dbReference type="GeneID" id="129328246"/>
<comment type="subcellular location">
    <subcellularLocation>
        <location evidence="1">Apical cell membrane</location>
        <topology evidence="1">Single-pass type I membrane protein</topology>
    </subcellularLocation>
    <subcellularLocation>
        <location evidence="2">Cell junction</location>
    </subcellularLocation>
    <subcellularLocation>
        <location evidence="18">Cell projection</location>
        <location evidence="18">Microvillus membrane</location>
        <topology evidence="18">Single-pass type I membrane protein</topology>
    </subcellularLocation>
</comment>
<keyword evidence="15" id="KW-1015">Disulfide bond</keyword>
<evidence type="ECO:0000256" key="8">
    <source>
        <dbReference type="ARBA" id="ARBA00022737"/>
    </source>
</evidence>
<dbReference type="InterPro" id="IPR015919">
    <property type="entry name" value="Cadherin-like_sf"/>
</dbReference>
<keyword evidence="5" id="KW-0597">Phosphoprotein</keyword>
<sequence length="1317" mass="144864">MVWFTWMLFFMLHAEALGNTSPHFIMNSTFSLPEDTPIGAWLFKLVAKDADNDPLTYDIKGTEAYYFSVSSDSGNVTLKQTVDYEKTKLIRVEASVHDQKNDPVLKKLTIMVKDRNDNMPIFVNEPYMTDVFENTAIGSSIYTVLAKDEDTGSAGQVSYTIEEVIPNNEMNYQLFYILFNGTVVLNGSLSYNNKSTFYRIKIRARDGGGLLNNVIVHQNNTAYLSVTVVDVPDLDPQFLGEPYVGSVPENCPLGTPVMTVLAIDRDKEVNDVIYYSFAGAASMFTINNVTGVITVSGNLDREGAPGEEVQLQVVAREKDLNIYQQVAKVSTTVTVQVTDVNDNTPQFYSCEYPACNFTDPPVGNFSGQIEEHASPRTPVASLSIVAYDPDKDSNGTFQLSLRGLDMFAFSVSPQQIVNVGTIQVLVSNSSALDYEKIPNHSMTVEIIANDTRRTTDCCSFAMVTIHLLDINDHRPEFNQSEYKLYVLEDSPPGTIVSSDITATDPDSGIYGEITYNLLPNSMWSTFVVNTTSGTVLVANGSKLDWGNAYYATLQAVDGGGLSGSTQLEISVVDINNNPPIVTGSYNIFIREGQETNIQIQATDKDDPETNNSCLCFEMVPGMFSNNFTIDRNNGMLSSRGPLDREAIPAEFDGKVVVTVLVHDLGIPQLNTTVNVTIVVEDKNDNAPRFNSSFYVFFVQEGLQGISVGNVEATDADQTEINYRISFRIASSTGSNNFLILSSCLRAGWYKGNLRLDPDVALDYDRQQALFNLTVQAENSDFGGVVDIATTLVQVQVLDVNDEPPAIVPSPPNDIRVLENLALHELVATLQATDMDTNHSLIFQELAVTCFQGSDSVGNVCHNWFRLELNGSLVVNSSEINFEACDRAELKLRVKDEFTETGDPYSRNETLRIIIVDVNDNPPKFCPINNTFVVIPEISVMDLQVAVVRATDDDSGVNRVITFTISSIVFIKDNGPEQVLENLFKVATMAEKDLYIGSIQVASNLDSSLKGRYQVKVEAKDGGTPPLSSSTLVDIFTVDKSYRVGLQFDTSLQEVQANLDQIKVALATATKSTIYVATIKSLEDPSASKSDRAKGKMVMEAYFVYSNGTALMFETVIRLIQSNTEALSQLLNLGLSIIGPVDVTEPNKEKELFGIIAGLVGAILLILFIMIIMWISIRKSYLRKLKALKALKVASNFSVTAVQQGPAIPGTNKYNTEGANPVLGFSLDPSTNLDFDDTTTYEVDSLNSLDENTVDAPATPVKLDRADTRWQENGWGEPLKAALENHYHYLADDRPQQLGLSNHKSLSFDNPTLDATDL</sequence>
<feature type="domain" description="Cadherin" evidence="24">
    <location>
        <begin position="123"/>
        <end position="238"/>
    </location>
</feature>
<comment type="subunit">
    <text evidence="19">Part of the IMAC/intermicrovillar adhesion complex/intermicrovillar tip-link complex composed of ANKS4B, MYO7B, USH1C, CDHR2 and CDHR5. Interacts with MAST2. Interacts (via cytoplasmic domain) with USH1C and MYO7B; required for proper localization of CDHR2 to microvilli tips and its function in brush border differentiation.</text>
</comment>
<keyword evidence="25" id="KW-1185">Reference proteome</keyword>
<feature type="domain" description="Cadherin" evidence="24">
    <location>
        <begin position="239"/>
        <end position="347"/>
    </location>
</feature>
<evidence type="ECO:0000256" key="14">
    <source>
        <dbReference type="ARBA" id="ARBA00023136"/>
    </source>
</evidence>
<feature type="domain" description="Cadherin" evidence="24">
    <location>
        <begin position="808"/>
        <end position="924"/>
    </location>
</feature>
<evidence type="ECO:0000256" key="18">
    <source>
        <dbReference type="ARBA" id="ARBA00060382"/>
    </source>
</evidence>
<dbReference type="FunFam" id="2.60.40.60:FF:000245">
    <property type="entry name" value="Cadherin related family member 2"/>
    <property type="match status" value="1"/>
</dbReference>
<feature type="domain" description="Cadherin" evidence="24">
    <location>
        <begin position="689"/>
        <end position="806"/>
    </location>
</feature>
<dbReference type="RefSeq" id="XP_054833157.1">
    <property type="nucleotide sequence ID" value="XM_054977182.1"/>
</dbReference>
<keyword evidence="13 22" id="KW-1133">Transmembrane helix</keyword>
<dbReference type="GO" id="GO:0070161">
    <property type="term" value="C:anchoring junction"/>
    <property type="evidence" value="ECO:0007669"/>
    <property type="project" value="UniProtKB-SubCell"/>
</dbReference>
<dbReference type="SMART" id="SM00112">
    <property type="entry name" value="CA"/>
    <property type="match status" value="9"/>
</dbReference>
<proteinExistence type="predicted"/>
<keyword evidence="16" id="KW-0966">Cell projection</keyword>
<evidence type="ECO:0000256" key="20">
    <source>
        <dbReference type="ARBA" id="ARBA00067497"/>
    </source>
</evidence>
<dbReference type="Proteomes" id="UP001190640">
    <property type="component" value="Chromosome 4"/>
</dbReference>
<evidence type="ECO:0000313" key="27">
    <source>
        <dbReference type="RefSeq" id="XP_054833157.1"/>
    </source>
</evidence>
<dbReference type="SUPFAM" id="SSF49313">
    <property type="entry name" value="Cadherin-like"/>
    <property type="match status" value="9"/>
</dbReference>
<dbReference type="GO" id="GO:0016324">
    <property type="term" value="C:apical plasma membrane"/>
    <property type="evidence" value="ECO:0007669"/>
    <property type="project" value="UniProtKB-SubCell"/>
</dbReference>
<dbReference type="GO" id="GO:0007156">
    <property type="term" value="P:homophilic cell adhesion via plasma membrane adhesion molecules"/>
    <property type="evidence" value="ECO:0007669"/>
    <property type="project" value="InterPro"/>
</dbReference>
<keyword evidence="10 21" id="KW-0106">Calcium</keyword>
<dbReference type="FunFam" id="2.60.40.60:FF:000168">
    <property type="entry name" value="Cadherin-related family member 2"/>
    <property type="match status" value="1"/>
</dbReference>
<evidence type="ECO:0000256" key="7">
    <source>
        <dbReference type="ARBA" id="ARBA00022729"/>
    </source>
</evidence>
<keyword evidence="9" id="KW-0221">Differentiation</keyword>
<evidence type="ECO:0000256" key="11">
    <source>
        <dbReference type="ARBA" id="ARBA00022889"/>
    </source>
</evidence>
<dbReference type="PRINTS" id="PR00205">
    <property type="entry name" value="CADHERIN"/>
</dbReference>
<feature type="chain" id="PRO_5044705526" description="Cadherin-related family member 2" evidence="23">
    <location>
        <begin position="17"/>
        <end position="1317"/>
    </location>
</feature>
<evidence type="ECO:0000256" key="23">
    <source>
        <dbReference type="SAM" id="SignalP"/>
    </source>
</evidence>
<dbReference type="KEGG" id="emc:129328246"/>
<evidence type="ECO:0000256" key="19">
    <source>
        <dbReference type="ARBA" id="ARBA00064960"/>
    </source>
</evidence>
<evidence type="ECO:0000256" key="22">
    <source>
        <dbReference type="SAM" id="Phobius"/>
    </source>
</evidence>
<dbReference type="GO" id="GO:0031528">
    <property type="term" value="C:microvillus membrane"/>
    <property type="evidence" value="ECO:0007669"/>
    <property type="project" value="UniProtKB-SubCell"/>
</dbReference>
<evidence type="ECO:0000313" key="29">
    <source>
        <dbReference type="RefSeq" id="XP_054833159.1"/>
    </source>
</evidence>
<dbReference type="GO" id="GO:0005509">
    <property type="term" value="F:calcium ion binding"/>
    <property type="evidence" value="ECO:0007669"/>
    <property type="project" value="UniProtKB-UniRule"/>
</dbReference>
<evidence type="ECO:0000313" key="26">
    <source>
        <dbReference type="RefSeq" id="XP_054833156.1"/>
    </source>
</evidence>
<dbReference type="PANTHER" id="PTHR24026">
    <property type="entry name" value="FAT ATYPICAL CADHERIN-RELATED"/>
    <property type="match status" value="1"/>
</dbReference>
<keyword evidence="8" id="KW-0677">Repeat</keyword>
<protein>
    <recommendedName>
        <fullName evidence="20">Cadherin-related family member 2</fullName>
    </recommendedName>
</protein>
<comment type="function">
    <text evidence="17">Intermicrovillar adhesion molecule that forms, via its extracellular domain, calcium-dependent heterophilic complexes with CDHR5 on adjacent microvilli. Thereby, controls the packing of microvilli at the apical membrane of epithelial cells. Through its cytoplasmic domain, interacts with microvillus cytoplasmic proteins to form the intermicrovillar adhesion complex/IMAC. This complex plays a central role in microvilli and epithelial brush border differentiation. May also play a role in cell-cell adhesion and contact inhibition in epithelial cells.</text>
</comment>
<dbReference type="RefSeq" id="XP_054833156.1">
    <property type="nucleotide sequence ID" value="XM_054977181.1"/>
</dbReference>
<keyword evidence="4" id="KW-0245">EGF-like domain</keyword>
<evidence type="ECO:0000256" key="15">
    <source>
        <dbReference type="ARBA" id="ARBA00023157"/>
    </source>
</evidence>
<evidence type="ECO:0000313" key="25">
    <source>
        <dbReference type="Proteomes" id="UP001190640"/>
    </source>
</evidence>
<dbReference type="Pfam" id="PF00028">
    <property type="entry name" value="Cadherin"/>
    <property type="match status" value="4"/>
</dbReference>
<evidence type="ECO:0000259" key="24">
    <source>
        <dbReference type="PROSITE" id="PS50268"/>
    </source>
</evidence>
<dbReference type="CTD" id="54825"/>
<dbReference type="Gene3D" id="2.60.40.60">
    <property type="entry name" value="Cadherins"/>
    <property type="match status" value="9"/>
</dbReference>
<feature type="transmembrane region" description="Helical" evidence="22">
    <location>
        <begin position="1151"/>
        <end position="1176"/>
    </location>
</feature>
<evidence type="ECO:0000256" key="21">
    <source>
        <dbReference type="PROSITE-ProRule" id="PRU00043"/>
    </source>
</evidence>
<dbReference type="FunFam" id="2.60.40.60:FF:000094">
    <property type="entry name" value="protocadherin gamma-C4 isoform X2"/>
    <property type="match status" value="1"/>
</dbReference>
<feature type="domain" description="Cadherin" evidence="24">
    <location>
        <begin position="24"/>
        <end position="122"/>
    </location>
</feature>
<dbReference type="PROSITE" id="PS50268">
    <property type="entry name" value="CADHERIN_2"/>
    <property type="match status" value="9"/>
</dbReference>
<keyword evidence="3" id="KW-1003">Cell membrane</keyword>
<keyword evidence="12" id="KW-0965">Cell junction</keyword>
<keyword evidence="7 23" id="KW-0732">Signal</keyword>
<dbReference type="FunFam" id="2.60.40.60:FF:000058">
    <property type="entry name" value="FAT atypical cadherin 3"/>
    <property type="match status" value="1"/>
</dbReference>
<keyword evidence="14 22" id="KW-0472">Membrane</keyword>
<evidence type="ECO:0000256" key="2">
    <source>
        <dbReference type="ARBA" id="ARBA00004282"/>
    </source>
</evidence>
<dbReference type="GO" id="GO:0050839">
    <property type="term" value="F:cell adhesion molecule binding"/>
    <property type="evidence" value="ECO:0007669"/>
    <property type="project" value="TreeGrafter"/>
</dbReference>
<keyword evidence="11" id="KW-0130">Cell adhesion</keyword>
<dbReference type="GO" id="GO:0030154">
    <property type="term" value="P:cell differentiation"/>
    <property type="evidence" value="ECO:0007669"/>
    <property type="project" value="UniProtKB-KW"/>
</dbReference>
<dbReference type="InterPro" id="IPR002126">
    <property type="entry name" value="Cadherin-like_dom"/>
</dbReference>
<organism evidence="25 26">
    <name type="scientific">Eublepharis macularius</name>
    <name type="common">Leopard gecko</name>
    <name type="synonym">Cyrtodactylus macularius</name>
    <dbReference type="NCBI Taxonomy" id="481883"/>
    <lineage>
        <taxon>Eukaryota</taxon>
        <taxon>Metazoa</taxon>
        <taxon>Chordata</taxon>
        <taxon>Craniata</taxon>
        <taxon>Vertebrata</taxon>
        <taxon>Euteleostomi</taxon>
        <taxon>Lepidosauria</taxon>
        <taxon>Squamata</taxon>
        <taxon>Bifurcata</taxon>
        <taxon>Gekkota</taxon>
        <taxon>Eublepharidae</taxon>
        <taxon>Eublepharinae</taxon>
        <taxon>Eublepharis</taxon>
    </lineage>
</organism>
<evidence type="ECO:0000256" key="12">
    <source>
        <dbReference type="ARBA" id="ARBA00022949"/>
    </source>
</evidence>
<dbReference type="GO" id="GO:0060429">
    <property type="term" value="P:epithelium development"/>
    <property type="evidence" value="ECO:0007669"/>
    <property type="project" value="UniProtKB-ARBA"/>
</dbReference>
<feature type="domain" description="Cadherin" evidence="24">
    <location>
        <begin position="478"/>
        <end position="581"/>
    </location>
</feature>
<evidence type="ECO:0000256" key="5">
    <source>
        <dbReference type="ARBA" id="ARBA00022553"/>
    </source>
</evidence>
<dbReference type="RefSeq" id="XP_054833158.1">
    <property type="nucleotide sequence ID" value="XM_054977183.1"/>
</dbReference>
<gene>
    <name evidence="26 27 28 29" type="primary">CDHR2</name>
</gene>
<dbReference type="FunFam" id="2.60.40.60:FF:000098">
    <property type="entry name" value="cadherin-23 isoform X1"/>
    <property type="match status" value="1"/>
</dbReference>
<keyword evidence="6 22" id="KW-0812">Transmembrane</keyword>
<evidence type="ECO:0000313" key="28">
    <source>
        <dbReference type="RefSeq" id="XP_054833158.1"/>
    </source>
</evidence>
<evidence type="ECO:0000256" key="13">
    <source>
        <dbReference type="ARBA" id="ARBA00022989"/>
    </source>
</evidence>
<dbReference type="PROSITE" id="PS00232">
    <property type="entry name" value="CADHERIN_1"/>
    <property type="match status" value="5"/>
</dbReference>
<feature type="domain" description="Cadherin" evidence="24">
    <location>
        <begin position="926"/>
        <end position="1047"/>
    </location>
</feature>
<dbReference type="FunFam" id="2.60.40.60:FF:000101">
    <property type="entry name" value="FAT atypical cadherin 4"/>
    <property type="match status" value="1"/>
</dbReference>
<evidence type="ECO:0000256" key="4">
    <source>
        <dbReference type="ARBA" id="ARBA00022536"/>
    </source>
</evidence>
<dbReference type="FunFam" id="2.60.40.60:FF:000264">
    <property type="entry name" value="Cadherin-related family member 2"/>
    <property type="match status" value="1"/>
</dbReference>
<evidence type="ECO:0000256" key="3">
    <source>
        <dbReference type="ARBA" id="ARBA00022475"/>
    </source>
</evidence>
<evidence type="ECO:0000256" key="9">
    <source>
        <dbReference type="ARBA" id="ARBA00022782"/>
    </source>
</evidence>
<dbReference type="CDD" id="cd11304">
    <property type="entry name" value="Cadherin_repeat"/>
    <property type="match status" value="9"/>
</dbReference>
<dbReference type="InterPro" id="IPR020894">
    <property type="entry name" value="Cadherin_CS"/>
</dbReference>
<reference evidence="26 27" key="1">
    <citation type="submission" date="2025-04" db="UniProtKB">
        <authorList>
            <consortium name="RefSeq"/>
        </authorList>
    </citation>
    <scope>IDENTIFICATION</scope>
    <source>
        <tissue evidence="26 27">Blood</tissue>
    </source>
</reference>
<evidence type="ECO:0000256" key="17">
    <source>
        <dbReference type="ARBA" id="ARBA00059631"/>
    </source>
</evidence>
<dbReference type="FunFam" id="2.60.40.60:FF:000252">
    <property type="entry name" value="Cadherin related family member 2"/>
    <property type="match status" value="1"/>
</dbReference>
<evidence type="ECO:0000256" key="6">
    <source>
        <dbReference type="ARBA" id="ARBA00022692"/>
    </source>
</evidence>
<evidence type="ECO:0000256" key="16">
    <source>
        <dbReference type="ARBA" id="ARBA00023273"/>
    </source>
</evidence>
<accession>A0AA97J977</accession>
<evidence type="ECO:0000256" key="1">
    <source>
        <dbReference type="ARBA" id="ARBA00004247"/>
    </source>
</evidence>
<evidence type="ECO:0000256" key="10">
    <source>
        <dbReference type="ARBA" id="ARBA00022837"/>
    </source>
</evidence>
<dbReference type="RefSeq" id="XP_054833159.1">
    <property type="nucleotide sequence ID" value="XM_054977184.1"/>
</dbReference>
<feature type="domain" description="Cadherin" evidence="24">
    <location>
        <begin position="581"/>
        <end position="689"/>
    </location>
</feature>